<keyword evidence="3" id="KW-1185">Reference proteome</keyword>
<protein>
    <recommendedName>
        <fullName evidence="4">MFS transporter</fullName>
    </recommendedName>
</protein>
<feature type="transmembrane region" description="Helical" evidence="1">
    <location>
        <begin position="36"/>
        <end position="64"/>
    </location>
</feature>
<sequence length="139" mass="15621">MTFREKIHWVAFVTMLLAFGWYFLAFPWSIAASPSALWTAGGMLIPLTLGIIVAMTVATVILAIRNRKEVHLAEDERDRAIHWRGTHLAYYPMVVGTWACIGLIFTGAAPAILLNLLLAMVVGSELLRIGSQIWLYRRH</sequence>
<keyword evidence="1" id="KW-1133">Transmembrane helix</keyword>
<comment type="caution">
    <text evidence="2">The sequence shown here is derived from an EMBL/GenBank/DDBJ whole genome shotgun (WGS) entry which is preliminary data.</text>
</comment>
<feature type="transmembrane region" description="Helical" evidence="1">
    <location>
        <begin position="85"/>
        <end position="105"/>
    </location>
</feature>
<organism evidence="2 3">
    <name type="scientific">Sphingopyxis bauzanensis</name>
    <dbReference type="NCBI Taxonomy" id="651663"/>
    <lineage>
        <taxon>Bacteria</taxon>
        <taxon>Pseudomonadati</taxon>
        <taxon>Pseudomonadota</taxon>
        <taxon>Alphaproteobacteria</taxon>
        <taxon>Sphingomonadales</taxon>
        <taxon>Sphingomonadaceae</taxon>
        <taxon>Sphingopyxis</taxon>
    </lineage>
</organism>
<feature type="transmembrane region" description="Helical" evidence="1">
    <location>
        <begin position="111"/>
        <end position="129"/>
    </location>
</feature>
<dbReference type="RefSeq" id="WP_088440618.1">
    <property type="nucleotide sequence ID" value="NZ_BMMC01000005.1"/>
</dbReference>
<dbReference type="OrthoDB" id="6024295at2"/>
<dbReference type="EMBL" id="NISK01000001">
    <property type="protein sequence ID" value="OWQ99886.1"/>
    <property type="molecule type" value="Genomic_DNA"/>
</dbReference>
<evidence type="ECO:0000313" key="2">
    <source>
        <dbReference type="EMBL" id="OWQ99886.1"/>
    </source>
</evidence>
<keyword evidence="1" id="KW-0812">Transmembrane</keyword>
<reference evidence="2 3" key="1">
    <citation type="journal article" date="2010" name="Int. J. Syst. Evol. Microbiol.">
        <title>Sphingopyxis bauzanensis sp. nov., a psychrophilic bacterium isolated from soil.</title>
        <authorList>
            <person name="Zhang D.C."/>
            <person name="Liu H.C."/>
            <person name="Xin Y.H."/>
            <person name="Zhou Y.G."/>
            <person name="Schinner F."/>
            <person name="Margesin R."/>
        </authorList>
    </citation>
    <scope>NUCLEOTIDE SEQUENCE [LARGE SCALE GENOMIC DNA]</scope>
    <source>
        <strain evidence="2 3">DSM 22271</strain>
    </source>
</reference>
<evidence type="ECO:0008006" key="4">
    <source>
        <dbReference type="Google" id="ProtNLM"/>
    </source>
</evidence>
<keyword evidence="1" id="KW-0472">Membrane</keyword>
<accession>A0A246K335</accession>
<name>A0A246K335_9SPHN</name>
<feature type="transmembrane region" description="Helical" evidence="1">
    <location>
        <begin position="7"/>
        <end position="30"/>
    </location>
</feature>
<dbReference type="AlphaFoldDB" id="A0A246K335"/>
<evidence type="ECO:0000313" key="3">
    <source>
        <dbReference type="Proteomes" id="UP000197361"/>
    </source>
</evidence>
<evidence type="ECO:0000256" key="1">
    <source>
        <dbReference type="SAM" id="Phobius"/>
    </source>
</evidence>
<proteinExistence type="predicted"/>
<dbReference type="Proteomes" id="UP000197361">
    <property type="component" value="Unassembled WGS sequence"/>
</dbReference>
<gene>
    <name evidence="2" type="ORF">CDQ92_05995</name>
</gene>